<dbReference type="GO" id="GO:0006400">
    <property type="term" value="P:tRNA modification"/>
    <property type="evidence" value="ECO:0007669"/>
    <property type="project" value="UniProtKB-UniRule"/>
</dbReference>
<keyword evidence="3 8" id="KW-0436">Ligase</keyword>
<dbReference type="SMART" id="SM00977">
    <property type="entry name" value="TilS_C"/>
    <property type="match status" value="1"/>
</dbReference>
<dbReference type="EC" id="6.3.4.19" evidence="8"/>
<comment type="catalytic activity">
    <reaction evidence="7 8">
        <text>cytidine(34) in tRNA(Ile2) + L-lysine + ATP = lysidine(34) in tRNA(Ile2) + AMP + diphosphate + H(+)</text>
        <dbReference type="Rhea" id="RHEA:43744"/>
        <dbReference type="Rhea" id="RHEA-COMP:10625"/>
        <dbReference type="Rhea" id="RHEA-COMP:10670"/>
        <dbReference type="ChEBI" id="CHEBI:15378"/>
        <dbReference type="ChEBI" id="CHEBI:30616"/>
        <dbReference type="ChEBI" id="CHEBI:32551"/>
        <dbReference type="ChEBI" id="CHEBI:33019"/>
        <dbReference type="ChEBI" id="CHEBI:82748"/>
        <dbReference type="ChEBI" id="CHEBI:83665"/>
        <dbReference type="ChEBI" id="CHEBI:456215"/>
        <dbReference type="EC" id="6.3.4.19"/>
    </reaction>
</comment>
<accession>A0A1V1PI54</accession>
<evidence type="ECO:0000259" key="9">
    <source>
        <dbReference type="SMART" id="SM00977"/>
    </source>
</evidence>
<dbReference type="NCBIfam" id="TIGR02433">
    <property type="entry name" value="lysidine_TilS_C"/>
    <property type="match status" value="1"/>
</dbReference>
<evidence type="ECO:0000256" key="3">
    <source>
        <dbReference type="ARBA" id="ARBA00022598"/>
    </source>
</evidence>
<comment type="function">
    <text evidence="8">Ligates lysine onto the cytidine present at position 34 of the AUA codon-specific tRNA(Ile) that contains the anticodon CAU, in an ATP-dependent manner. Cytidine is converted to lysidine, thus changing the amino acid specificity of the tRNA from methionine to isoleucine.</text>
</comment>
<evidence type="ECO:0000256" key="2">
    <source>
        <dbReference type="ARBA" id="ARBA00022490"/>
    </source>
</evidence>
<evidence type="ECO:0000256" key="1">
    <source>
        <dbReference type="ARBA" id="ARBA00004496"/>
    </source>
</evidence>
<dbReference type="HAMAP" id="MF_01161">
    <property type="entry name" value="tRNA_Ile_lys_synt"/>
    <property type="match status" value="1"/>
</dbReference>
<keyword evidence="5 8" id="KW-0547">Nucleotide-binding</keyword>
<dbReference type="Pfam" id="PF11734">
    <property type="entry name" value="TilS_C"/>
    <property type="match status" value="1"/>
</dbReference>
<evidence type="ECO:0000256" key="5">
    <source>
        <dbReference type="ARBA" id="ARBA00022741"/>
    </source>
</evidence>
<dbReference type="Gene3D" id="3.40.50.620">
    <property type="entry name" value="HUPs"/>
    <property type="match status" value="1"/>
</dbReference>
<dbReference type="InterPro" id="IPR012795">
    <property type="entry name" value="tRNA_Ile_lys_synt_N"/>
</dbReference>
<dbReference type="NCBIfam" id="TIGR02432">
    <property type="entry name" value="lysidine_TilS_N"/>
    <property type="match status" value="1"/>
</dbReference>
<evidence type="ECO:0000256" key="8">
    <source>
        <dbReference type="HAMAP-Rule" id="MF_01161"/>
    </source>
</evidence>
<dbReference type="InterPro" id="IPR014729">
    <property type="entry name" value="Rossmann-like_a/b/a_fold"/>
</dbReference>
<organism evidence="10 11">
    <name type="scientific">Candidatus Magnetoglobus multicellularis str. Araruama</name>
    <dbReference type="NCBI Taxonomy" id="890399"/>
    <lineage>
        <taxon>Bacteria</taxon>
        <taxon>Pseudomonadati</taxon>
        <taxon>Thermodesulfobacteriota</taxon>
        <taxon>Desulfobacteria</taxon>
        <taxon>Desulfobacterales</taxon>
        <taxon>Desulfobacteraceae</taxon>
        <taxon>Candidatus Magnetoglobus</taxon>
    </lineage>
</organism>
<keyword evidence="4 8" id="KW-0819">tRNA processing</keyword>
<dbReference type="AlphaFoldDB" id="A0A1V1PI54"/>
<dbReference type="Proteomes" id="UP000189670">
    <property type="component" value="Unassembled WGS sequence"/>
</dbReference>
<keyword evidence="6 8" id="KW-0067">ATP-binding</keyword>
<evidence type="ECO:0000256" key="6">
    <source>
        <dbReference type="ARBA" id="ARBA00022840"/>
    </source>
</evidence>
<dbReference type="EMBL" id="ATBP01000004">
    <property type="protein sequence ID" value="ETR74557.1"/>
    <property type="molecule type" value="Genomic_DNA"/>
</dbReference>
<dbReference type="InterPro" id="IPR012796">
    <property type="entry name" value="Lysidine-tRNA-synth_C"/>
</dbReference>
<reference evidence="11" key="1">
    <citation type="submission" date="2012-11" db="EMBL/GenBank/DDBJ databases">
        <authorList>
            <person name="Lucero-Rivera Y.E."/>
            <person name="Tovar-Ramirez D."/>
        </authorList>
    </citation>
    <scope>NUCLEOTIDE SEQUENCE [LARGE SCALE GENOMIC DNA]</scope>
    <source>
        <strain evidence="11">Araruama</strain>
    </source>
</reference>
<sequence>MEYSNKTNQFLSKIDQTCQNYQLIMPGLSILCAISGGPDSVCLLKACLYLQDKYNYQLAIAHIHHGLRGDNADRDARFVQNLAKNANIPFHLKQVNVFAYKQRHKCCLEEAARDLRYESLKDICLSENYNTIALGHNADDTAEQLLMNLIRGTGPRGLIGIVPRRKFSDVHNITIIRPLIHVYRDEIKAFLARSNQVFMHDETNDNTNFLRNRIRHHLIPILESYNPQIKVSLNRLADIQRIDTQWQTMVAEQTISELMQKEQHNQITLKSRFLKSNHLSVVRSVFRQAINKVKGNLRRITHDHIQTLSNWLMASDKSRLMHLPDKIFVKITNNEVNICKGAGNLQSSSALKFCYCIEEPGKIKIPECNMILQLDLLANNYVKRENYLFSENNVFLDADVVSFPIIVRSIEAGDYFQPLGMTGHQKLKKFLSNQKIPRSRRSQIPVLISQNKIVWVVGLRISQSASLDPSTQRVLECRCIFNQ</sequence>
<dbReference type="PANTHER" id="PTHR43033">
    <property type="entry name" value="TRNA(ILE)-LYSIDINE SYNTHASE-RELATED"/>
    <property type="match status" value="1"/>
</dbReference>
<name>A0A1V1PI54_9BACT</name>
<dbReference type="InterPro" id="IPR012094">
    <property type="entry name" value="tRNA_Ile_lys_synt"/>
</dbReference>
<comment type="subcellular location">
    <subcellularLocation>
        <location evidence="1 8">Cytoplasm</location>
    </subcellularLocation>
</comment>
<feature type="domain" description="Lysidine-tRNA(Ile) synthetase C-terminal" evidence="9">
    <location>
        <begin position="405"/>
        <end position="477"/>
    </location>
</feature>
<dbReference type="SUPFAM" id="SSF52402">
    <property type="entry name" value="Adenine nucleotide alpha hydrolases-like"/>
    <property type="match status" value="1"/>
</dbReference>
<evidence type="ECO:0000313" key="10">
    <source>
        <dbReference type="EMBL" id="ETR74557.1"/>
    </source>
</evidence>
<proteinExistence type="inferred from homology"/>
<comment type="caution">
    <text evidence="10">The sequence shown here is derived from an EMBL/GenBank/DDBJ whole genome shotgun (WGS) entry which is preliminary data.</text>
</comment>
<dbReference type="GO" id="GO:0005524">
    <property type="term" value="F:ATP binding"/>
    <property type="evidence" value="ECO:0007669"/>
    <property type="project" value="UniProtKB-UniRule"/>
</dbReference>
<gene>
    <name evidence="8" type="primary">tilS</name>
    <name evidence="10" type="ORF">OMM_00140</name>
</gene>
<dbReference type="CDD" id="cd01992">
    <property type="entry name" value="TilS_N"/>
    <property type="match status" value="1"/>
</dbReference>
<dbReference type="GO" id="GO:0032267">
    <property type="term" value="F:tRNA(Ile)-lysidine synthase activity"/>
    <property type="evidence" value="ECO:0007669"/>
    <property type="project" value="UniProtKB-EC"/>
</dbReference>
<feature type="binding site" evidence="8">
    <location>
        <begin position="35"/>
        <end position="40"/>
    </location>
    <ligand>
        <name>ATP</name>
        <dbReference type="ChEBI" id="CHEBI:30616"/>
    </ligand>
</feature>
<dbReference type="InterPro" id="IPR011063">
    <property type="entry name" value="TilS/TtcA_N"/>
</dbReference>
<dbReference type="GO" id="GO:0005737">
    <property type="term" value="C:cytoplasm"/>
    <property type="evidence" value="ECO:0007669"/>
    <property type="project" value="UniProtKB-SubCell"/>
</dbReference>
<dbReference type="PANTHER" id="PTHR43033:SF1">
    <property type="entry name" value="TRNA(ILE)-LYSIDINE SYNTHASE-RELATED"/>
    <property type="match status" value="1"/>
</dbReference>
<evidence type="ECO:0000256" key="7">
    <source>
        <dbReference type="ARBA" id="ARBA00048539"/>
    </source>
</evidence>
<evidence type="ECO:0000313" key="11">
    <source>
        <dbReference type="Proteomes" id="UP000189670"/>
    </source>
</evidence>
<evidence type="ECO:0000256" key="4">
    <source>
        <dbReference type="ARBA" id="ARBA00022694"/>
    </source>
</evidence>
<dbReference type="SUPFAM" id="SSF82829">
    <property type="entry name" value="MesJ substrate recognition domain-like"/>
    <property type="match status" value="1"/>
</dbReference>
<dbReference type="Pfam" id="PF01171">
    <property type="entry name" value="ATP_bind_3"/>
    <property type="match status" value="1"/>
</dbReference>
<comment type="domain">
    <text evidence="8">The N-terminal region contains the highly conserved SGGXDS motif, predicted to be a P-loop motif involved in ATP binding.</text>
</comment>
<keyword evidence="2 8" id="KW-0963">Cytoplasm</keyword>
<comment type="similarity">
    <text evidence="8">Belongs to the tRNA(Ile)-lysidine synthase family.</text>
</comment>
<protein>
    <recommendedName>
        <fullName evidence="8">tRNA(Ile)-lysidine synthase</fullName>
        <ecNumber evidence="8">6.3.4.19</ecNumber>
    </recommendedName>
    <alternativeName>
        <fullName evidence="8">tRNA(Ile)-2-lysyl-cytidine synthase</fullName>
    </alternativeName>
    <alternativeName>
        <fullName evidence="8">tRNA(Ile)-lysidine synthetase</fullName>
    </alternativeName>
</protein>
<dbReference type="SUPFAM" id="SSF56037">
    <property type="entry name" value="PheT/TilS domain"/>
    <property type="match status" value="1"/>
</dbReference>